<sequence length="99" mass="11089">MATTSASSESRQSSSKLGRGGSKMSIAIVDAPVTHDIMEVLIQIARKEEFDLPMNFAALPNRSRTREKQSWLLKPAKHTEFVAKFICMHRKSSGNRQQV</sequence>
<name>A0AAD6P1Z8_9ROSI</name>
<organism evidence="2 3">
    <name type="scientific">Salix udensis</name>
    <dbReference type="NCBI Taxonomy" id="889485"/>
    <lineage>
        <taxon>Eukaryota</taxon>
        <taxon>Viridiplantae</taxon>
        <taxon>Streptophyta</taxon>
        <taxon>Embryophyta</taxon>
        <taxon>Tracheophyta</taxon>
        <taxon>Spermatophyta</taxon>
        <taxon>Magnoliopsida</taxon>
        <taxon>eudicotyledons</taxon>
        <taxon>Gunneridae</taxon>
        <taxon>Pentapetalae</taxon>
        <taxon>rosids</taxon>
        <taxon>fabids</taxon>
        <taxon>Malpighiales</taxon>
        <taxon>Salicaceae</taxon>
        <taxon>Saliceae</taxon>
        <taxon>Salix</taxon>
    </lineage>
</organism>
<keyword evidence="3" id="KW-1185">Reference proteome</keyword>
<accession>A0AAD6P1Z8</accession>
<gene>
    <name evidence="2" type="ORF">OIU84_006042</name>
</gene>
<reference evidence="2 3" key="1">
    <citation type="journal article" date="2023" name="Int. J. Mol. Sci.">
        <title>De Novo Assembly and Annotation of 11 Diverse Shrub Willow (Salix) Genomes Reveals Novel Gene Organization in Sex-Linked Regions.</title>
        <authorList>
            <person name="Hyden B."/>
            <person name="Feng K."/>
            <person name="Yates T.B."/>
            <person name="Jawdy S."/>
            <person name="Cereghino C."/>
            <person name="Smart L.B."/>
            <person name="Muchero W."/>
        </authorList>
    </citation>
    <scope>NUCLEOTIDE SEQUENCE [LARGE SCALE GENOMIC DNA]</scope>
    <source>
        <tissue evidence="2">Shoot tip</tissue>
    </source>
</reference>
<evidence type="ECO:0000313" key="2">
    <source>
        <dbReference type="EMBL" id="KAJ6413158.1"/>
    </source>
</evidence>
<comment type="caution">
    <text evidence="2">The sequence shown here is derived from an EMBL/GenBank/DDBJ whole genome shotgun (WGS) entry which is preliminary data.</text>
</comment>
<feature type="compositionally biased region" description="Low complexity" evidence="1">
    <location>
        <begin position="1"/>
        <end position="15"/>
    </location>
</feature>
<dbReference type="Proteomes" id="UP001162972">
    <property type="component" value="Chromosome 5"/>
</dbReference>
<feature type="region of interest" description="Disordered" evidence="1">
    <location>
        <begin position="1"/>
        <end position="22"/>
    </location>
</feature>
<proteinExistence type="predicted"/>
<protein>
    <submittedName>
        <fullName evidence="2">Uncharacterized protein</fullName>
    </submittedName>
</protein>
<dbReference type="AlphaFoldDB" id="A0AAD6P1Z8"/>
<evidence type="ECO:0000256" key="1">
    <source>
        <dbReference type="SAM" id="MobiDB-lite"/>
    </source>
</evidence>
<dbReference type="EMBL" id="JAPFFJ010000013">
    <property type="protein sequence ID" value="KAJ6413158.1"/>
    <property type="molecule type" value="Genomic_DNA"/>
</dbReference>
<evidence type="ECO:0000313" key="3">
    <source>
        <dbReference type="Proteomes" id="UP001162972"/>
    </source>
</evidence>